<dbReference type="AlphaFoldDB" id="A0A9P6U2M3"/>
<protein>
    <submittedName>
        <fullName evidence="1">Uncharacterized protein</fullName>
    </submittedName>
</protein>
<reference evidence="1" key="1">
    <citation type="journal article" date="2020" name="Fungal Divers.">
        <title>Resolving the Mortierellaceae phylogeny through synthesis of multi-gene phylogenetics and phylogenomics.</title>
        <authorList>
            <person name="Vandepol N."/>
            <person name="Liber J."/>
            <person name="Desiro A."/>
            <person name="Na H."/>
            <person name="Kennedy M."/>
            <person name="Barry K."/>
            <person name="Grigoriev I.V."/>
            <person name="Miller A.N."/>
            <person name="O'Donnell K."/>
            <person name="Stajich J.E."/>
            <person name="Bonito G."/>
        </authorList>
    </citation>
    <scope>NUCLEOTIDE SEQUENCE</scope>
    <source>
        <strain evidence="1">BC1065</strain>
    </source>
</reference>
<dbReference type="GO" id="GO:0031511">
    <property type="term" value="C:Mis6-Sim4 complex"/>
    <property type="evidence" value="ECO:0007669"/>
    <property type="project" value="TreeGrafter"/>
</dbReference>
<comment type="caution">
    <text evidence="1">The sequence shown here is derived from an EMBL/GenBank/DDBJ whole genome shotgun (WGS) entry which is preliminary data.</text>
</comment>
<gene>
    <name evidence="1" type="ORF">DFQ27_005392</name>
</gene>
<keyword evidence="2" id="KW-1185">Reference proteome</keyword>
<dbReference type="Proteomes" id="UP000807716">
    <property type="component" value="Unassembled WGS sequence"/>
</dbReference>
<organism evidence="1 2">
    <name type="scientific">Actinomortierella ambigua</name>
    <dbReference type="NCBI Taxonomy" id="1343610"/>
    <lineage>
        <taxon>Eukaryota</taxon>
        <taxon>Fungi</taxon>
        <taxon>Fungi incertae sedis</taxon>
        <taxon>Mucoromycota</taxon>
        <taxon>Mortierellomycotina</taxon>
        <taxon>Mortierellomycetes</taxon>
        <taxon>Mortierellales</taxon>
        <taxon>Mortierellaceae</taxon>
        <taxon>Actinomortierella</taxon>
    </lineage>
</organism>
<evidence type="ECO:0000313" key="1">
    <source>
        <dbReference type="EMBL" id="KAG0256952.1"/>
    </source>
</evidence>
<evidence type="ECO:0000313" key="2">
    <source>
        <dbReference type="Proteomes" id="UP000807716"/>
    </source>
</evidence>
<dbReference type="InterPro" id="IPR018565">
    <property type="entry name" value="Nkp2/Cnl2"/>
</dbReference>
<name>A0A9P6U2M3_9FUNG</name>
<dbReference type="PANTHER" id="PTHR28064:SF1">
    <property type="entry name" value="INNER KINETOCHORE SUBUNIT NKP2"/>
    <property type="match status" value="1"/>
</dbReference>
<dbReference type="Pfam" id="PF09447">
    <property type="entry name" value="Cnl2_NKP2"/>
    <property type="match status" value="1"/>
</dbReference>
<accession>A0A9P6U2M3</accession>
<dbReference type="OrthoDB" id="2311687at2759"/>
<dbReference type="PANTHER" id="PTHR28064">
    <property type="entry name" value="INNER KINETOCHORE SUBUNIT NKP2"/>
    <property type="match status" value="1"/>
</dbReference>
<proteinExistence type="predicted"/>
<dbReference type="EMBL" id="JAAAJB010000384">
    <property type="protein sequence ID" value="KAG0256952.1"/>
    <property type="molecule type" value="Genomic_DNA"/>
</dbReference>
<dbReference type="GO" id="GO:0007059">
    <property type="term" value="P:chromosome segregation"/>
    <property type="evidence" value="ECO:0007669"/>
    <property type="project" value="TreeGrafter"/>
</dbReference>
<sequence>MALMREEDLLTSFLIDNEFRDTVSFAQFVRLFPSKYHAHPDLKDLYRAYLGSRSRLRALVRDNITQHAAYQREEVEAGQRVALQQQQQAQRRRSARIRAHGRLEEVDEQHGAVVPASSAADTIDGSAAMELSSGSHDDAGDNSDDDMDIEGVETHLSLSQAIEELLLAQGAFESEIGRMERECRQHAEDIQSADQKLGNVKVPSEPFLDLQESDLLDNLEELIRLCTAITRPQP</sequence>